<organism evidence="2 3">
    <name type="scientific">Nisaea acidiphila</name>
    <dbReference type="NCBI Taxonomy" id="1862145"/>
    <lineage>
        <taxon>Bacteria</taxon>
        <taxon>Pseudomonadati</taxon>
        <taxon>Pseudomonadota</taxon>
        <taxon>Alphaproteobacteria</taxon>
        <taxon>Rhodospirillales</taxon>
        <taxon>Thalassobaculaceae</taxon>
        <taxon>Nisaea</taxon>
    </lineage>
</organism>
<dbReference type="Pfam" id="PF03473">
    <property type="entry name" value="MOSC"/>
    <property type="match status" value="1"/>
</dbReference>
<dbReference type="InterPro" id="IPR005303">
    <property type="entry name" value="MOCOS_middle"/>
</dbReference>
<dbReference type="GO" id="GO:0003824">
    <property type="term" value="F:catalytic activity"/>
    <property type="evidence" value="ECO:0007669"/>
    <property type="project" value="InterPro"/>
</dbReference>
<dbReference type="KEGG" id="naci:NUH88_06965"/>
<dbReference type="GO" id="GO:0030170">
    <property type="term" value="F:pyridoxal phosphate binding"/>
    <property type="evidence" value="ECO:0007669"/>
    <property type="project" value="InterPro"/>
</dbReference>
<evidence type="ECO:0000259" key="1">
    <source>
        <dbReference type="PROSITE" id="PS51340"/>
    </source>
</evidence>
<reference evidence="2" key="1">
    <citation type="submission" date="2022-08" db="EMBL/GenBank/DDBJ databases">
        <title>Nisaea acidiphila sp. nov., isolated from a marine algal debris and emended description of the genus Nisaea Urios et al. 2008.</title>
        <authorList>
            <person name="Kwon K."/>
        </authorList>
    </citation>
    <scope>NUCLEOTIDE SEQUENCE</scope>
    <source>
        <strain evidence="2">MEBiC11861</strain>
    </source>
</reference>
<dbReference type="PROSITE" id="PS51340">
    <property type="entry name" value="MOSC"/>
    <property type="match status" value="1"/>
</dbReference>
<dbReference type="AlphaFoldDB" id="A0A9J7B185"/>
<protein>
    <submittedName>
        <fullName evidence="2">MOSC domain-containing protein</fullName>
    </submittedName>
</protein>
<accession>A0A9J7B185</accession>
<evidence type="ECO:0000313" key="2">
    <source>
        <dbReference type="EMBL" id="UUX51429.1"/>
    </source>
</evidence>
<dbReference type="InterPro" id="IPR005302">
    <property type="entry name" value="MoCF_Sase_C"/>
</dbReference>
<gene>
    <name evidence="2" type="ORF">NUH88_06965</name>
</gene>
<dbReference type="GO" id="GO:0030151">
    <property type="term" value="F:molybdenum ion binding"/>
    <property type="evidence" value="ECO:0007669"/>
    <property type="project" value="InterPro"/>
</dbReference>
<keyword evidence="3" id="KW-1185">Reference proteome</keyword>
<dbReference type="Gene3D" id="2.40.33.20">
    <property type="entry name" value="PK beta-barrel domain-like"/>
    <property type="match status" value="1"/>
</dbReference>
<dbReference type="SUPFAM" id="SSF50800">
    <property type="entry name" value="PK beta-barrel domain-like"/>
    <property type="match status" value="1"/>
</dbReference>
<proteinExistence type="predicted"/>
<dbReference type="InterPro" id="IPR011037">
    <property type="entry name" value="Pyrv_Knase-like_insert_dom_sf"/>
</dbReference>
<dbReference type="Proteomes" id="UP001060336">
    <property type="component" value="Chromosome"/>
</dbReference>
<feature type="domain" description="MOSC" evidence="1">
    <location>
        <begin position="104"/>
        <end position="253"/>
    </location>
</feature>
<evidence type="ECO:0000313" key="3">
    <source>
        <dbReference type="Proteomes" id="UP001060336"/>
    </source>
</evidence>
<dbReference type="Pfam" id="PF03476">
    <property type="entry name" value="MOSC_N"/>
    <property type="match status" value="1"/>
</dbReference>
<sequence>MGKVSQIYRFPVKGMTGESLESVPLEAGRMLPNDRRFGILHGASARRVEAGDRDWKPKANFLQLALHEKLAQLEARFDEASEVLQIWRKGRNVSSGKLSDVNGRTVLEQFFAAFMAKESRGQPRIVESGEQPYSDVKVPFVSIINLESVRDLERVVGRKVDPMRFRGNILIEGVPAWEEFTWVGKKVRIGDAEVTVAERIGRCAATNVDPATAERDLTIPRDLQNGFGHTDCGIYVDVTSSGTIKVGDPVEPVAG</sequence>
<dbReference type="EMBL" id="CP102480">
    <property type="protein sequence ID" value="UUX51429.1"/>
    <property type="molecule type" value="Genomic_DNA"/>
</dbReference>
<name>A0A9J7B185_9PROT</name>